<dbReference type="AlphaFoldDB" id="A0A918D2Z0"/>
<evidence type="ECO:0000313" key="1">
    <source>
        <dbReference type="EMBL" id="GGN61031.1"/>
    </source>
</evidence>
<sequence>MICIYHENIDRGWTRYVNCCVSQSGTTITCSLNLEPMLDEGQVAPWGEPYTMTVQRFYGGRWQNIQTKSGTVYSNGGDSSRQFGMSRSSDPYRVRVVYTNNNETRYSREFIH</sequence>
<evidence type="ECO:0000313" key="2">
    <source>
        <dbReference type="Proteomes" id="UP000624041"/>
    </source>
</evidence>
<reference evidence="1" key="2">
    <citation type="submission" date="2020-09" db="EMBL/GenBank/DDBJ databases">
        <authorList>
            <person name="Sun Q."/>
            <person name="Ohkuma M."/>
        </authorList>
    </citation>
    <scope>NUCLEOTIDE SEQUENCE</scope>
    <source>
        <strain evidence="1">JCM 17251</strain>
    </source>
</reference>
<dbReference type="Proteomes" id="UP000624041">
    <property type="component" value="Unassembled WGS sequence"/>
</dbReference>
<name>A0A918D2Z0_9BACI</name>
<accession>A0A918D2Z0</accession>
<protein>
    <submittedName>
        <fullName evidence="1">Uncharacterized protein</fullName>
    </submittedName>
</protein>
<reference evidence="1" key="1">
    <citation type="journal article" date="2014" name="Int. J. Syst. Evol. Microbiol.">
        <title>Complete genome sequence of Corynebacterium casei LMG S-19264T (=DSM 44701T), isolated from a smear-ripened cheese.</title>
        <authorList>
            <consortium name="US DOE Joint Genome Institute (JGI-PGF)"/>
            <person name="Walter F."/>
            <person name="Albersmeier A."/>
            <person name="Kalinowski J."/>
            <person name="Ruckert C."/>
        </authorList>
    </citation>
    <scope>NUCLEOTIDE SEQUENCE</scope>
    <source>
        <strain evidence="1">JCM 17251</strain>
    </source>
</reference>
<organism evidence="1 2">
    <name type="scientific">Oceanobacillus indicireducens</name>
    <dbReference type="NCBI Taxonomy" id="1004261"/>
    <lineage>
        <taxon>Bacteria</taxon>
        <taxon>Bacillati</taxon>
        <taxon>Bacillota</taxon>
        <taxon>Bacilli</taxon>
        <taxon>Bacillales</taxon>
        <taxon>Bacillaceae</taxon>
        <taxon>Oceanobacillus</taxon>
    </lineage>
</organism>
<proteinExistence type="predicted"/>
<dbReference type="EMBL" id="BMOS01000018">
    <property type="protein sequence ID" value="GGN61031.1"/>
    <property type="molecule type" value="Genomic_DNA"/>
</dbReference>
<comment type="caution">
    <text evidence="1">The sequence shown here is derived from an EMBL/GenBank/DDBJ whole genome shotgun (WGS) entry which is preliminary data.</text>
</comment>
<gene>
    <name evidence="1" type="ORF">GCM10007971_25680</name>
</gene>
<keyword evidence="2" id="KW-1185">Reference proteome</keyword>